<feature type="compositionally biased region" description="Basic and acidic residues" evidence="1">
    <location>
        <begin position="358"/>
        <end position="372"/>
    </location>
</feature>
<feature type="region of interest" description="Disordered" evidence="1">
    <location>
        <begin position="353"/>
        <end position="372"/>
    </location>
</feature>
<organism evidence="2 3">
    <name type="scientific">Tritrichomonas musculus</name>
    <dbReference type="NCBI Taxonomy" id="1915356"/>
    <lineage>
        <taxon>Eukaryota</taxon>
        <taxon>Metamonada</taxon>
        <taxon>Parabasalia</taxon>
        <taxon>Tritrichomonadida</taxon>
        <taxon>Tritrichomonadidae</taxon>
        <taxon>Tritrichomonas</taxon>
    </lineage>
</organism>
<comment type="caution">
    <text evidence="2">The sequence shown here is derived from an EMBL/GenBank/DDBJ whole genome shotgun (WGS) entry which is preliminary data.</text>
</comment>
<keyword evidence="3" id="KW-1185">Reference proteome</keyword>
<dbReference type="InterPro" id="IPR037818">
    <property type="entry name" value="TAF8"/>
</dbReference>
<proteinExistence type="predicted"/>
<protein>
    <recommendedName>
        <fullName evidence="4">Transcription initiation factor TFIID subunit 8</fullName>
    </recommendedName>
</protein>
<dbReference type="InterPro" id="IPR009072">
    <property type="entry name" value="Histone-fold"/>
</dbReference>
<feature type="compositionally biased region" description="Low complexity" evidence="1">
    <location>
        <begin position="122"/>
        <end position="148"/>
    </location>
</feature>
<evidence type="ECO:0008006" key="4">
    <source>
        <dbReference type="Google" id="ProtNLM"/>
    </source>
</evidence>
<dbReference type="PANTHER" id="PTHR46338:SF1">
    <property type="entry name" value="TRANSCRIPTION INITIATION FACTOR TFIID SUBUNIT 8"/>
    <property type="match status" value="1"/>
</dbReference>
<evidence type="ECO:0000256" key="1">
    <source>
        <dbReference type="SAM" id="MobiDB-lite"/>
    </source>
</evidence>
<reference evidence="2 3" key="1">
    <citation type="submission" date="2024-04" db="EMBL/GenBank/DDBJ databases">
        <title>Tritrichomonas musculus Genome.</title>
        <authorList>
            <person name="Alves-Ferreira E."/>
            <person name="Grigg M."/>
            <person name="Lorenzi H."/>
            <person name="Galac M."/>
        </authorList>
    </citation>
    <scope>NUCLEOTIDE SEQUENCE [LARGE SCALE GENOMIC DNA]</scope>
    <source>
        <strain evidence="2 3">EAF2021</strain>
    </source>
</reference>
<evidence type="ECO:0000313" key="3">
    <source>
        <dbReference type="Proteomes" id="UP001470230"/>
    </source>
</evidence>
<gene>
    <name evidence="2" type="ORF">M9Y10_037369</name>
</gene>
<feature type="region of interest" description="Disordered" evidence="1">
    <location>
        <begin position="119"/>
        <end position="148"/>
    </location>
</feature>
<dbReference type="Gene3D" id="1.10.20.10">
    <property type="entry name" value="Histone, subunit A"/>
    <property type="match status" value="1"/>
</dbReference>
<dbReference type="PANTHER" id="PTHR46338">
    <property type="entry name" value="TRANSCRIPTION INITIATION FACTOR TFIID SUBUNIT 8"/>
    <property type="match status" value="1"/>
</dbReference>
<sequence>MSDAFTHQIFRTVLARRLKFFKFTSASESSLDVIVDATINRITEIAREASNRASGCGRTEANAYDLIISLNEYNIPFSELIRMTQDLNRFQIPPYDFLISPYPVVSNSSFYRSQTIPINKKAQQSAPQSSSNYQQNQQNQSNAYQQQAHSSVDAIANDIFVPFRSNTTASFFSPNVVVNNNINADSNPNPAGNPNVITAPNLSNIMSNSGTDPSQNDNSKTLPYIPQFFSKLPPQYTYDETPMSDLLSAGEASILDKSREDDQRESKESLAQLNKSSLKDQLFDDTDFELNLIKPPEMDRPIGKYAEEKKSGIYQMEGENPGIDPEFMAKLDLRDINNSLQSPSKDVKSMINILTSTHKKEGKKDDDGKNDD</sequence>
<dbReference type="Proteomes" id="UP001470230">
    <property type="component" value="Unassembled WGS sequence"/>
</dbReference>
<evidence type="ECO:0000313" key="2">
    <source>
        <dbReference type="EMBL" id="KAK8836845.1"/>
    </source>
</evidence>
<accession>A0ABR2GSH0</accession>
<dbReference type="CDD" id="cd00076">
    <property type="entry name" value="HFD_SF"/>
    <property type="match status" value="1"/>
</dbReference>
<name>A0ABR2GSH0_9EUKA</name>
<dbReference type="EMBL" id="JAPFFF010000063">
    <property type="protein sequence ID" value="KAK8836845.1"/>
    <property type="molecule type" value="Genomic_DNA"/>
</dbReference>